<dbReference type="Pfam" id="PF00689">
    <property type="entry name" value="Cation_ATPase_C"/>
    <property type="match status" value="1"/>
</dbReference>
<dbReference type="GO" id="GO:1902600">
    <property type="term" value="P:proton transmembrane transport"/>
    <property type="evidence" value="ECO:0007669"/>
    <property type="project" value="TreeGrafter"/>
</dbReference>
<evidence type="ECO:0000256" key="2">
    <source>
        <dbReference type="ARBA" id="ARBA00022475"/>
    </source>
</evidence>
<dbReference type="Gene3D" id="1.20.1110.10">
    <property type="entry name" value="Calcium-transporting ATPase, transmembrane domain"/>
    <property type="match status" value="1"/>
</dbReference>
<dbReference type="SUPFAM" id="SSF81665">
    <property type="entry name" value="Calcium ATPase, transmembrane domain M"/>
    <property type="match status" value="1"/>
</dbReference>
<evidence type="ECO:0000256" key="1">
    <source>
        <dbReference type="ARBA" id="ARBA00004651"/>
    </source>
</evidence>
<evidence type="ECO:0000256" key="3">
    <source>
        <dbReference type="SAM" id="Phobius"/>
    </source>
</evidence>
<name>A0AAV4W468_9ARAC</name>
<keyword evidence="3" id="KW-1133">Transmembrane helix</keyword>
<dbReference type="GO" id="GO:0030007">
    <property type="term" value="P:intracellular potassium ion homeostasis"/>
    <property type="evidence" value="ECO:0007669"/>
    <property type="project" value="TreeGrafter"/>
</dbReference>
<evidence type="ECO:0000313" key="5">
    <source>
        <dbReference type="EMBL" id="GIY76654.1"/>
    </source>
</evidence>
<feature type="transmembrane region" description="Helical" evidence="3">
    <location>
        <begin position="27"/>
        <end position="47"/>
    </location>
</feature>
<accession>A0AAV4W468</accession>
<evidence type="ECO:0000259" key="4">
    <source>
        <dbReference type="Pfam" id="PF00689"/>
    </source>
</evidence>
<sequence length="123" mass="14430">MHRTPQIVKKKNLLDFSFIHKLLHKSYCCLGVITSLAGVYAYFAIMAENGFTPRHLLGIREVWYSKAVNDLKDYFNQEWTYSARRDLEHCSQTGFFLTVIVMQLFTLVTHRTSRESLLQHGMR</sequence>
<dbReference type="GO" id="GO:1990573">
    <property type="term" value="P:potassium ion import across plasma membrane"/>
    <property type="evidence" value="ECO:0007669"/>
    <property type="project" value="TreeGrafter"/>
</dbReference>
<comment type="subcellular location">
    <subcellularLocation>
        <location evidence="1">Cell membrane</location>
        <topology evidence="1">Multi-pass membrane protein</topology>
    </subcellularLocation>
</comment>
<keyword evidence="3" id="KW-0472">Membrane</keyword>
<dbReference type="GO" id="GO:0005886">
    <property type="term" value="C:plasma membrane"/>
    <property type="evidence" value="ECO:0007669"/>
    <property type="project" value="UniProtKB-SubCell"/>
</dbReference>
<dbReference type="PANTHER" id="PTHR43294:SF13">
    <property type="entry name" value="SODIUM_POTASSIUM-TRANSPORTING ATPASE SUBUNIT ALPHA"/>
    <property type="match status" value="1"/>
</dbReference>
<dbReference type="GO" id="GO:0036376">
    <property type="term" value="P:sodium ion export across plasma membrane"/>
    <property type="evidence" value="ECO:0007669"/>
    <property type="project" value="TreeGrafter"/>
</dbReference>
<keyword evidence="6" id="KW-1185">Reference proteome</keyword>
<dbReference type="Proteomes" id="UP001054837">
    <property type="component" value="Unassembled WGS sequence"/>
</dbReference>
<dbReference type="PRINTS" id="PR00121">
    <property type="entry name" value="NAKATPASE"/>
</dbReference>
<keyword evidence="3" id="KW-0812">Transmembrane</keyword>
<dbReference type="EMBL" id="BPLQ01014032">
    <property type="protein sequence ID" value="GIY76654.1"/>
    <property type="molecule type" value="Genomic_DNA"/>
</dbReference>
<proteinExistence type="predicted"/>
<dbReference type="InterPro" id="IPR023298">
    <property type="entry name" value="ATPase_P-typ_TM_dom_sf"/>
</dbReference>
<protein>
    <recommendedName>
        <fullName evidence="4">Cation-transporting P-type ATPase C-terminal domain-containing protein</fullName>
    </recommendedName>
</protein>
<keyword evidence="2" id="KW-1003">Cell membrane</keyword>
<dbReference type="InterPro" id="IPR050510">
    <property type="entry name" value="Cation_transp_ATPase_P-type"/>
</dbReference>
<comment type="caution">
    <text evidence="5">The sequence shown here is derived from an EMBL/GenBank/DDBJ whole genome shotgun (WGS) entry which is preliminary data.</text>
</comment>
<gene>
    <name evidence="5" type="primary">ATP1A4</name>
    <name evidence="5" type="ORF">CDAR_532531</name>
</gene>
<organism evidence="5 6">
    <name type="scientific">Caerostris darwini</name>
    <dbReference type="NCBI Taxonomy" id="1538125"/>
    <lineage>
        <taxon>Eukaryota</taxon>
        <taxon>Metazoa</taxon>
        <taxon>Ecdysozoa</taxon>
        <taxon>Arthropoda</taxon>
        <taxon>Chelicerata</taxon>
        <taxon>Arachnida</taxon>
        <taxon>Araneae</taxon>
        <taxon>Araneomorphae</taxon>
        <taxon>Entelegynae</taxon>
        <taxon>Araneoidea</taxon>
        <taxon>Araneidae</taxon>
        <taxon>Caerostris</taxon>
    </lineage>
</organism>
<dbReference type="GO" id="GO:0006883">
    <property type="term" value="P:intracellular sodium ion homeostasis"/>
    <property type="evidence" value="ECO:0007669"/>
    <property type="project" value="TreeGrafter"/>
</dbReference>
<dbReference type="PANTHER" id="PTHR43294">
    <property type="entry name" value="SODIUM/POTASSIUM-TRANSPORTING ATPASE SUBUNIT ALPHA"/>
    <property type="match status" value="1"/>
</dbReference>
<dbReference type="AlphaFoldDB" id="A0AAV4W468"/>
<dbReference type="GO" id="GO:0005391">
    <property type="term" value="F:P-type sodium:potassium-exchanging transporter activity"/>
    <property type="evidence" value="ECO:0007669"/>
    <property type="project" value="TreeGrafter"/>
</dbReference>
<dbReference type="InterPro" id="IPR006068">
    <property type="entry name" value="ATPase_P-typ_cation-transptr_C"/>
</dbReference>
<reference evidence="5 6" key="1">
    <citation type="submission" date="2021-06" db="EMBL/GenBank/DDBJ databases">
        <title>Caerostris darwini draft genome.</title>
        <authorList>
            <person name="Kono N."/>
            <person name="Arakawa K."/>
        </authorList>
    </citation>
    <scope>NUCLEOTIDE SEQUENCE [LARGE SCALE GENOMIC DNA]</scope>
</reference>
<evidence type="ECO:0000313" key="6">
    <source>
        <dbReference type="Proteomes" id="UP001054837"/>
    </source>
</evidence>
<feature type="domain" description="Cation-transporting P-type ATPase C-terminal" evidence="4">
    <location>
        <begin position="20"/>
        <end position="123"/>
    </location>
</feature>